<organism evidence="1 2">
    <name type="scientific">Leersia perrieri</name>
    <dbReference type="NCBI Taxonomy" id="77586"/>
    <lineage>
        <taxon>Eukaryota</taxon>
        <taxon>Viridiplantae</taxon>
        <taxon>Streptophyta</taxon>
        <taxon>Embryophyta</taxon>
        <taxon>Tracheophyta</taxon>
        <taxon>Spermatophyta</taxon>
        <taxon>Magnoliopsida</taxon>
        <taxon>Liliopsida</taxon>
        <taxon>Poales</taxon>
        <taxon>Poaceae</taxon>
        <taxon>BOP clade</taxon>
        <taxon>Oryzoideae</taxon>
        <taxon>Oryzeae</taxon>
        <taxon>Oryzinae</taxon>
        <taxon>Leersia</taxon>
    </lineage>
</organism>
<reference evidence="1" key="3">
    <citation type="submission" date="2015-06" db="UniProtKB">
        <authorList>
            <consortium name="EnsemblPlants"/>
        </authorList>
    </citation>
    <scope>IDENTIFICATION</scope>
</reference>
<protein>
    <submittedName>
        <fullName evidence="1">Uncharacterized protein</fullName>
    </submittedName>
</protein>
<keyword evidence="2" id="KW-1185">Reference proteome</keyword>
<sequence>MSGAFFFFWN</sequence>
<reference evidence="2" key="2">
    <citation type="submission" date="2013-12" db="EMBL/GenBank/DDBJ databases">
        <authorList>
            <person name="Yu Y."/>
            <person name="Lee S."/>
            <person name="de Baynast K."/>
            <person name="Wissotski M."/>
            <person name="Liu L."/>
            <person name="Talag J."/>
            <person name="Goicoechea J."/>
            <person name="Angelova A."/>
            <person name="Jetty R."/>
            <person name="Kudrna D."/>
            <person name="Golser W."/>
            <person name="Rivera L."/>
            <person name="Zhang J."/>
            <person name="Wing R."/>
        </authorList>
    </citation>
    <scope>NUCLEOTIDE SEQUENCE</scope>
</reference>
<evidence type="ECO:0000313" key="2">
    <source>
        <dbReference type="Proteomes" id="UP000032180"/>
    </source>
</evidence>
<evidence type="ECO:0000313" key="1">
    <source>
        <dbReference type="EnsemblPlants" id="LPERR07G05880.1"/>
    </source>
</evidence>
<accession>A0A0G2KBI3</accession>
<dbReference type="Gramene" id="LPERR07G05880.1">
    <property type="protein sequence ID" value="LPERR07G05880.1"/>
    <property type="gene ID" value="LPERR07G05880"/>
</dbReference>
<proteinExistence type="predicted"/>
<dbReference type="Proteomes" id="UP000032180">
    <property type="component" value="Chromosome 7"/>
</dbReference>
<reference evidence="1 2" key="1">
    <citation type="submission" date="2012-08" db="EMBL/GenBank/DDBJ databases">
        <title>Oryza genome evolution.</title>
        <authorList>
            <person name="Wing R.A."/>
        </authorList>
    </citation>
    <scope>NUCLEOTIDE SEQUENCE</scope>
</reference>
<dbReference type="EnsemblPlants" id="LPERR07G05880.1">
    <property type="protein sequence ID" value="LPERR07G05880.1"/>
    <property type="gene ID" value="LPERR07G05880"/>
</dbReference>
<name>A0A0G2KBI3_9ORYZ</name>